<keyword evidence="2" id="KW-0809">Transit peptide</keyword>
<dbReference type="PANTHER" id="PTHR21013">
    <property type="entry name" value="ATP SYNTHASE MITOCHONDRIAL F1 COMPLEX ASSEMBLY FACTOR 2/ATP12 PROTEIN, MITOCHONDRIAL PRECURSOR"/>
    <property type="match status" value="1"/>
</dbReference>
<name>A0A511AZC3_9PROT</name>
<dbReference type="SUPFAM" id="SSF160909">
    <property type="entry name" value="ATP12-like"/>
    <property type="match status" value="1"/>
</dbReference>
<dbReference type="Gene3D" id="3.30.2180.10">
    <property type="entry name" value="ATP12-like"/>
    <property type="match status" value="1"/>
</dbReference>
<dbReference type="GO" id="GO:0043461">
    <property type="term" value="P:proton-transporting ATP synthase complex assembly"/>
    <property type="evidence" value="ECO:0007669"/>
    <property type="project" value="InterPro"/>
</dbReference>
<dbReference type="Proteomes" id="UP000321230">
    <property type="component" value="Unassembled WGS sequence"/>
</dbReference>
<dbReference type="InterPro" id="IPR011419">
    <property type="entry name" value="ATP12_ATP_synth-F1-assembly"/>
</dbReference>
<gene>
    <name evidence="4" type="ORF">GWA01_03010</name>
</gene>
<evidence type="ECO:0000313" key="5">
    <source>
        <dbReference type="Proteomes" id="UP000321230"/>
    </source>
</evidence>
<dbReference type="Pfam" id="PF07542">
    <property type="entry name" value="ATP12"/>
    <property type="match status" value="1"/>
</dbReference>
<dbReference type="EMBL" id="BJUZ01000001">
    <property type="protein sequence ID" value="GEK92531.1"/>
    <property type="molecule type" value="Genomic_DNA"/>
</dbReference>
<reference evidence="4 5" key="1">
    <citation type="submission" date="2019-07" db="EMBL/GenBank/DDBJ databases">
        <title>Whole genome shotgun sequence of Gluconobacter wancherniae NBRC 103581.</title>
        <authorList>
            <person name="Hosoyama A."/>
            <person name="Uohara A."/>
            <person name="Ohji S."/>
            <person name="Ichikawa N."/>
        </authorList>
    </citation>
    <scope>NUCLEOTIDE SEQUENCE [LARGE SCALE GENOMIC DNA]</scope>
    <source>
        <strain evidence="4 5">NBRC 103581</strain>
    </source>
</reference>
<dbReference type="InterPro" id="IPR023335">
    <property type="entry name" value="ATP12_ortho_dom_sf"/>
</dbReference>
<evidence type="ECO:0000313" key="4">
    <source>
        <dbReference type="EMBL" id="GEK92531.1"/>
    </source>
</evidence>
<proteinExistence type="inferred from homology"/>
<dbReference type="OrthoDB" id="9797825at2"/>
<dbReference type="Gene3D" id="1.10.3580.10">
    <property type="entry name" value="ATP12 ATPase"/>
    <property type="match status" value="1"/>
</dbReference>
<organism evidence="4 5">
    <name type="scientific">Gluconobacter wancherniae NBRC 103581</name>
    <dbReference type="NCBI Taxonomy" id="656744"/>
    <lineage>
        <taxon>Bacteria</taxon>
        <taxon>Pseudomonadati</taxon>
        <taxon>Pseudomonadota</taxon>
        <taxon>Alphaproteobacteria</taxon>
        <taxon>Acetobacterales</taxon>
        <taxon>Acetobacteraceae</taxon>
        <taxon>Gluconobacter</taxon>
    </lineage>
</organism>
<sequence length="230" mass="25541">MSARKRFWSLVSVKQDEVGFTPQLDGRPIRLPQGHVLSVQSHALADAIADEWKSIAEGAAFTPEDLPLTRMAGTMIERVRPDLMAAREALFRFAVDDGLCYRAYGRDLEAHEHVFSWLNHHAVHPNVTDGLMPVEQSDAYYAAVRHLLAEQDEASLTVLGVLTQALGSLLLSLAVVSDGINEGQARSVACADEEHQLSVWGGDAELQQAIDRRAEDLRTAMNYLRLYRHV</sequence>
<protein>
    <submittedName>
        <fullName evidence="4">ATPase</fullName>
    </submittedName>
</protein>
<comment type="caution">
    <text evidence="4">The sequence shown here is derived from an EMBL/GenBank/DDBJ whole genome shotgun (WGS) entry which is preliminary data.</text>
</comment>
<evidence type="ECO:0000256" key="3">
    <source>
        <dbReference type="ARBA" id="ARBA00023186"/>
    </source>
</evidence>
<accession>A0A511AZC3</accession>
<dbReference type="InterPro" id="IPR042272">
    <property type="entry name" value="ATP12_ATP_synth-F1-assembly_N"/>
</dbReference>
<dbReference type="AlphaFoldDB" id="A0A511AZC3"/>
<comment type="similarity">
    <text evidence="1">Belongs to the ATP12 family.</text>
</comment>
<keyword evidence="5" id="KW-1185">Reference proteome</keyword>
<dbReference type="RefSeq" id="WP_146793325.1">
    <property type="nucleotide sequence ID" value="NZ_BARC01000005.1"/>
</dbReference>
<keyword evidence="3" id="KW-0143">Chaperone</keyword>
<dbReference type="PANTHER" id="PTHR21013:SF10">
    <property type="entry name" value="ATP SYNTHASE MITOCHONDRIAL F1 COMPLEX ASSEMBLY FACTOR 2"/>
    <property type="match status" value="1"/>
</dbReference>
<evidence type="ECO:0000256" key="1">
    <source>
        <dbReference type="ARBA" id="ARBA00008231"/>
    </source>
</evidence>
<evidence type="ECO:0000256" key="2">
    <source>
        <dbReference type="ARBA" id="ARBA00022946"/>
    </source>
</evidence>